<dbReference type="STRING" id="1054147.F4Q9R7"/>
<dbReference type="RefSeq" id="XP_004354178.1">
    <property type="nucleotide sequence ID" value="XM_004354126.1"/>
</dbReference>
<proteinExistence type="inferred from homology"/>
<feature type="region of interest" description="Disordered" evidence="4">
    <location>
        <begin position="304"/>
        <end position="324"/>
    </location>
</feature>
<dbReference type="OMA" id="YKAWNTV"/>
<dbReference type="Pfam" id="PF09751">
    <property type="entry name" value="Es2"/>
    <property type="match status" value="2"/>
</dbReference>
<protein>
    <submittedName>
        <fullName evidence="5">DiGeorge syndrome critical region 14-like protein</fullName>
    </submittedName>
</protein>
<evidence type="ECO:0000256" key="1">
    <source>
        <dbReference type="ARBA" id="ARBA00004123"/>
    </source>
</evidence>
<dbReference type="OrthoDB" id="19679at2759"/>
<keyword evidence="6" id="KW-1185">Reference proteome</keyword>
<gene>
    <name evidence="5" type="ORF">DFA_10271</name>
</gene>
<comment type="similarity">
    <text evidence="2">Belongs to the ESS2 family.</text>
</comment>
<dbReference type="KEGG" id="dfa:DFA_10271"/>
<name>F4Q9R7_CACFS</name>
<feature type="compositionally biased region" description="Low complexity" evidence="4">
    <location>
        <begin position="360"/>
        <end position="373"/>
    </location>
</feature>
<evidence type="ECO:0000313" key="6">
    <source>
        <dbReference type="Proteomes" id="UP000007797"/>
    </source>
</evidence>
<dbReference type="Proteomes" id="UP000007797">
    <property type="component" value="Unassembled WGS sequence"/>
</dbReference>
<organism evidence="5 6">
    <name type="scientific">Cavenderia fasciculata</name>
    <name type="common">Slime mold</name>
    <name type="synonym">Dictyostelium fasciculatum</name>
    <dbReference type="NCBI Taxonomy" id="261658"/>
    <lineage>
        <taxon>Eukaryota</taxon>
        <taxon>Amoebozoa</taxon>
        <taxon>Evosea</taxon>
        <taxon>Eumycetozoa</taxon>
        <taxon>Dictyostelia</taxon>
        <taxon>Acytosteliales</taxon>
        <taxon>Cavenderiaceae</taxon>
        <taxon>Cavenderia</taxon>
    </lineage>
</organism>
<dbReference type="EMBL" id="GL883026">
    <property type="protein sequence ID" value="EGG15436.1"/>
    <property type="molecule type" value="Genomic_DNA"/>
</dbReference>
<comment type="subcellular location">
    <subcellularLocation>
        <location evidence="1">Nucleus</location>
    </subcellularLocation>
</comment>
<reference evidence="6" key="1">
    <citation type="journal article" date="2011" name="Genome Res.">
        <title>Phylogeny-wide analysis of social amoeba genomes highlights ancient origins for complex intercellular communication.</title>
        <authorList>
            <person name="Heidel A.J."/>
            <person name="Lawal H.M."/>
            <person name="Felder M."/>
            <person name="Schilde C."/>
            <person name="Helps N.R."/>
            <person name="Tunggal B."/>
            <person name="Rivero F."/>
            <person name="John U."/>
            <person name="Schleicher M."/>
            <person name="Eichinger L."/>
            <person name="Platzer M."/>
            <person name="Noegel A.A."/>
            <person name="Schaap P."/>
            <person name="Gloeckner G."/>
        </authorList>
    </citation>
    <scope>NUCLEOTIDE SEQUENCE [LARGE SCALE GENOMIC DNA]</scope>
    <source>
        <strain evidence="6">SH3</strain>
    </source>
</reference>
<dbReference type="PANTHER" id="PTHR12940">
    <property type="entry name" value="ES-2 PROTEIN - RELATED"/>
    <property type="match status" value="1"/>
</dbReference>
<dbReference type="AlphaFoldDB" id="F4Q9R7"/>
<evidence type="ECO:0000313" key="5">
    <source>
        <dbReference type="EMBL" id="EGG15436.1"/>
    </source>
</evidence>
<evidence type="ECO:0000256" key="2">
    <source>
        <dbReference type="ARBA" id="ARBA00009072"/>
    </source>
</evidence>
<sequence length="430" mass="49376">MNSNNNNEIIVNKNDKEELSLSTTTTNISFSRRDLDNQQQLGSHNNPNITILEEEQYVDAMSKIIQRDFYPDLPHLKQQLEWMDALESNDTTRLRTIQMEGIKRATTDYQRRNLQATPQSFDTPRNERDREREGMVDCVQQEEEISLPIDITKDYGLDEFVANFSSQDDQSYMKLQDIQKQRDKNRASYRWNNEKKNQQNQLLLTNDKPNQPQTWSYTIKNQLMFIPDSNNNSNNSILPKKEIVHSNTKITIVDKDLDEQEMMNQHNQPTPMMELLSTPSIIPGISGSGESSPMMTWGKIDGTPQILQPQTPIPSSLRDNDDGEYNSKVPAFKIPQTPKREKLANQLLLQTQKSKQRTINSNNSSPLSKSNLLGGNSPIYNPIFKKNNTLQKSPLSNNKSFQSLSPAAKHLLSIRSSPMRKPIINQNNKK</sequence>
<accession>F4Q9R7</accession>
<dbReference type="GO" id="GO:0071013">
    <property type="term" value="C:catalytic step 2 spliceosome"/>
    <property type="evidence" value="ECO:0007669"/>
    <property type="project" value="TreeGrafter"/>
</dbReference>
<evidence type="ECO:0000256" key="4">
    <source>
        <dbReference type="SAM" id="MobiDB-lite"/>
    </source>
</evidence>
<evidence type="ECO:0000256" key="3">
    <source>
        <dbReference type="ARBA" id="ARBA00023242"/>
    </source>
</evidence>
<dbReference type="InterPro" id="IPR019148">
    <property type="entry name" value="Nuclear_protein_DGCR14_ESS-2"/>
</dbReference>
<feature type="compositionally biased region" description="Low complexity" evidence="4">
    <location>
        <begin position="304"/>
        <end position="314"/>
    </location>
</feature>
<dbReference type="PANTHER" id="PTHR12940:SF0">
    <property type="entry name" value="SPLICING FACTOR ESS-2 HOMOLOG"/>
    <property type="match status" value="1"/>
</dbReference>
<feature type="region of interest" description="Disordered" evidence="4">
    <location>
        <begin position="351"/>
        <end position="373"/>
    </location>
</feature>
<dbReference type="GeneID" id="14867733"/>
<keyword evidence="3" id="KW-0539">Nucleus</keyword>